<dbReference type="InterPro" id="IPR032466">
    <property type="entry name" value="Metal_Hydrolase"/>
</dbReference>
<dbReference type="OrthoDB" id="413993at2759"/>
<feature type="binding site" evidence="1">
    <location>
        <position position="176"/>
    </location>
    <ligand>
        <name>a divalent metal cation</name>
        <dbReference type="ChEBI" id="CHEBI:60240"/>
        <label>2</label>
    </ligand>
</feature>
<dbReference type="InterPro" id="IPR001130">
    <property type="entry name" value="TatD-like"/>
</dbReference>
<proteinExistence type="predicted"/>
<evidence type="ECO:0000313" key="3">
    <source>
        <dbReference type="Proteomes" id="UP000190831"/>
    </source>
</evidence>
<dbReference type="GO" id="GO:0046872">
    <property type="term" value="F:metal ion binding"/>
    <property type="evidence" value="ECO:0007669"/>
    <property type="project" value="UniProtKB-KW"/>
</dbReference>
<keyword evidence="1" id="KW-0479">Metal-binding</keyword>
<dbReference type="SUPFAM" id="SSF51556">
    <property type="entry name" value="Metallo-dependent hydrolases"/>
    <property type="match status" value="1"/>
</dbReference>
<evidence type="ECO:0000256" key="1">
    <source>
        <dbReference type="PIRSR" id="PIRSR005902-1"/>
    </source>
</evidence>
<dbReference type="PANTHER" id="PTHR47345:SF1">
    <property type="entry name" value="CUT9-INTERACTING PROTEIN SCN1"/>
    <property type="match status" value="1"/>
</dbReference>
<dbReference type="AlphaFoldDB" id="A0A1G4MD51"/>
<dbReference type="Pfam" id="PF01026">
    <property type="entry name" value="TatD_DNase"/>
    <property type="match status" value="1"/>
</dbReference>
<feature type="binding site" evidence="1">
    <location>
        <position position="122"/>
    </location>
    <ligand>
        <name>a divalent metal cation</name>
        <dbReference type="ChEBI" id="CHEBI:60240"/>
        <label>1</label>
    </ligand>
</feature>
<dbReference type="GO" id="GO:0016788">
    <property type="term" value="F:hydrolase activity, acting on ester bonds"/>
    <property type="evidence" value="ECO:0007669"/>
    <property type="project" value="InterPro"/>
</dbReference>
<evidence type="ECO:0000313" key="2">
    <source>
        <dbReference type="EMBL" id="SCW01714.1"/>
    </source>
</evidence>
<reference evidence="3" key="1">
    <citation type="submission" date="2016-03" db="EMBL/GenBank/DDBJ databases">
        <authorList>
            <person name="Devillers H."/>
        </authorList>
    </citation>
    <scope>NUCLEOTIDE SEQUENCE [LARGE SCALE GENOMIC DNA]</scope>
</reference>
<dbReference type="PANTHER" id="PTHR47345">
    <property type="entry name" value="CUT9-INTERACTING PROTEIN SCN1"/>
    <property type="match status" value="1"/>
</dbReference>
<dbReference type="Proteomes" id="UP000190831">
    <property type="component" value="Chromosome E"/>
</dbReference>
<gene>
    <name evidence="2" type="ORF">LAFE_0E05644G</name>
</gene>
<dbReference type="Gene3D" id="3.20.20.140">
    <property type="entry name" value="Metal-dependent hydrolases"/>
    <property type="match status" value="1"/>
</dbReference>
<organism evidence="2 3">
    <name type="scientific">Lachancea fermentati</name>
    <name type="common">Zygosaccharomyces fermentati</name>
    <dbReference type="NCBI Taxonomy" id="4955"/>
    <lineage>
        <taxon>Eukaryota</taxon>
        <taxon>Fungi</taxon>
        <taxon>Dikarya</taxon>
        <taxon>Ascomycota</taxon>
        <taxon>Saccharomycotina</taxon>
        <taxon>Saccharomycetes</taxon>
        <taxon>Saccharomycetales</taxon>
        <taxon>Saccharomycetaceae</taxon>
        <taxon>Lachancea</taxon>
    </lineage>
</organism>
<dbReference type="EMBL" id="LT598488">
    <property type="protein sequence ID" value="SCW01714.1"/>
    <property type="molecule type" value="Genomic_DNA"/>
</dbReference>
<feature type="binding site" evidence="1">
    <location>
        <position position="258"/>
    </location>
    <ligand>
        <name>a divalent metal cation</name>
        <dbReference type="ChEBI" id="CHEBI:60240"/>
        <label>1</label>
    </ligand>
</feature>
<dbReference type="OMA" id="VPCFGWH"/>
<dbReference type="InterPro" id="IPR053044">
    <property type="entry name" value="Metallo-hydrolase/TatD-type"/>
</dbReference>
<protein>
    <submittedName>
        <fullName evidence="2">LAFE_0E05644g1_1</fullName>
    </submittedName>
</protein>
<sequence length="308" mass="35053">MIPLIDAHCHVTTTVAGTLDSSNFSDPNLMRCVMSTNVYDWDKLKSLGSDDGTFLSFGVHPWYSHLFSLGNPVSKHEHYTAVLESSSQANINDLIGLLPDPVDLNSYIDREFDIRRISCIGEIGIDKLFRLPENGFYQAHQSARLSSVRVKLTHQVEVFTVFCRLAIKYSLPVSLHAVKCHGMMFDLCKSLLFPHEAVKICLHSYTGSFDTLENFWLKELPSSRIYLSLSRWISFKNADNGRKLLQALPLECTLTETDYAVDNEKENLLLEQVSYVIDEVTQTHQLESSQVAKQIIYDNFCRFISMNL</sequence>
<keyword evidence="3" id="KW-1185">Reference proteome</keyword>
<feature type="binding site" evidence="1">
    <location>
        <position position="203"/>
    </location>
    <ligand>
        <name>a divalent metal cation</name>
        <dbReference type="ChEBI" id="CHEBI:60240"/>
        <label>2</label>
    </ligand>
</feature>
<accession>A0A1G4MD51</accession>
<dbReference type="PIRSF" id="PIRSF005902">
    <property type="entry name" value="DNase_TatD"/>
    <property type="match status" value="1"/>
</dbReference>
<name>A0A1G4MD51_LACFM</name>